<dbReference type="Pfam" id="PF01872">
    <property type="entry name" value="RibD_C"/>
    <property type="match status" value="1"/>
</dbReference>
<protein>
    <submittedName>
        <fullName evidence="5">RibD family protein</fullName>
    </submittedName>
</protein>
<gene>
    <name evidence="5" type="ORF">MYF79_12170</name>
</gene>
<accession>A0ABY4IB75</accession>
<keyword evidence="3" id="KW-0560">Oxidoreductase</keyword>
<dbReference type="InterPro" id="IPR024072">
    <property type="entry name" value="DHFR-like_dom_sf"/>
</dbReference>
<evidence type="ECO:0000256" key="3">
    <source>
        <dbReference type="ARBA" id="ARBA00023002"/>
    </source>
</evidence>
<evidence type="ECO:0000313" key="6">
    <source>
        <dbReference type="Proteomes" id="UP000830198"/>
    </source>
</evidence>
<sequence length="228" mass="25198">MKPYVICHMLCSIDGRIITENWKPFKGVELYEQTGGKHEQANAWFCGRVTMEQHFAAELPDLSGFEKIQDKKDFIADAAAGSYAIALDAAGKLGWDSNDLDGDRLIVVLTEQVAPAYLGYLQSKGISYLFGGATIVDLSLILTKLQQHFNINRIMLEGGGGVNGSFHAAGLIDEFSILYYPVADGTNTATFNDTGLATIESIPYKHLKLVHLQQMTDDVVWMKYKVLK</sequence>
<dbReference type="Proteomes" id="UP000830198">
    <property type="component" value="Chromosome"/>
</dbReference>
<proteinExistence type="predicted"/>
<dbReference type="PANTHER" id="PTHR38011">
    <property type="entry name" value="DIHYDROFOLATE REDUCTASE FAMILY PROTEIN (AFU_ORTHOLOGUE AFUA_8G06820)"/>
    <property type="match status" value="1"/>
</dbReference>
<name>A0ABY4IB75_CHIFI</name>
<dbReference type="SUPFAM" id="SSF53597">
    <property type="entry name" value="Dihydrofolate reductase-like"/>
    <property type="match status" value="1"/>
</dbReference>
<dbReference type="Gene3D" id="3.40.430.10">
    <property type="entry name" value="Dihydrofolate Reductase, subunit A"/>
    <property type="match status" value="1"/>
</dbReference>
<organism evidence="5 6">
    <name type="scientific">Chitinophaga filiformis</name>
    <name type="common">Myxococcus filiformis</name>
    <name type="synonym">Flexibacter filiformis</name>
    <dbReference type="NCBI Taxonomy" id="104663"/>
    <lineage>
        <taxon>Bacteria</taxon>
        <taxon>Pseudomonadati</taxon>
        <taxon>Bacteroidota</taxon>
        <taxon>Chitinophagia</taxon>
        <taxon>Chitinophagales</taxon>
        <taxon>Chitinophagaceae</taxon>
        <taxon>Chitinophaga</taxon>
    </lineage>
</organism>
<evidence type="ECO:0000259" key="4">
    <source>
        <dbReference type="Pfam" id="PF01872"/>
    </source>
</evidence>
<evidence type="ECO:0000256" key="2">
    <source>
        <dbReference type="ARBA" id="ARBA00022857"/>
    </source>
</evidence>
<keyword evidence="2" id="KW-0521">NADP</keyword>
<dbReference type="PANTHER" id="PTHR38011:SF7">
    <property type="entry name" value="2,5-DIAMINO-6-RIBOSYLAMINO-4(3H)-PYRIMIDINONE 5'-PHOSPHATE REDUCTASE"/>
    <property type="match status" value="1"/>
</dbReference>
<dbReference type="RefSeq" id="WP_247814131.1">
    <property type="nucleotide sequence ID" value="NZ_CP095855.1"/>
</dbReference>
<reference evidence="5 6" key="1">
    <citation type="submission" date="2022-04" db="EMBL/GenBank/DDBJ databases">
        <title>The arsenic-methylating capacity of Chitinophaga filiformis YT5 during chitin decomposition.</title>
        <authorList>
            <person name="Chen G."/>
            <person name="Liang Y."/>
        </authorList>
    </citation>
    <scope>NUCLEOTIDE SEQUENCE [LARGE SCALE GENOMIC DNA]</scope>
    <source>
        <strain evidence="5 6">YT5</strain>
    </source>
</reference>
<dbReference type="InterPro" id="IPR002734">
    <property type="entry name" value="RibDG_C"/>
</dbReference>
<keyword evidence="6" id="KW-1185">Reference proteome</keyword>
<evidence type="ECO:0000313" key="5">
    <source>
        <dbReference type="EMBL" id="UPK72041.1"/>
    </source>
</evidence>
<comment type="pathway">
    <text evidence="1">Cofactor biosynthesis; riboflavin biosynthesis.</text>
</comment>
<evidence type="ECO:0000256" key="1">
    <source>
        <dbReference type="ARBA" id="ARBA00005104"/>
    </source>
</evidence>
<dbReference type="InterPro" id="IPR050765">
    <property type="entry name" value="Riboflavin_Biosynth_HTPR"/>
</dbReference>
<dbReference type="EMBL" id="CP095855">
    <property type="protein sequence ID" value="UPK72041.1"/>
    <property type="molecule type" value="Genomic_DNA"/>
</dbReference>
<feature type="domain" description="Bacterial bifunctional deaminase-reductase C-terminal" evidence="4">
    <location>
        <begin position="3"/>
        <end position="220"/>
    </location>
</feature>